<proteinExistence type="predicted"/>
<evidence type="ECO:0000313" key="1">
    <source>
        <dbReference type="EMBL" id="ESQ46483.1"/>
    </source>
</evidence>
<protein>
    <submittedName>
        <fullName evidence="1">Uncharacterized protein</fullName>
    </submittedName>
</protein>
<accession>V4M2R0</accession>
<dbReference type="Proteomes" id="UP000030689">
    <property type="component" value="Unassembled WGS sequence"/>
</dbReference>
<dbReference type="KEGG" id="eus:EUTSA_v10000706mg"/>
<dbReference type="AlphaFoldDB" id="V4M2R0"/>
<sequence>MSIILRHRYLVTDVFAIPFHTKHGIGIHYFSRNSVLQVAGLKRFVIHKNFLLSLQKRRKQNRIKFIRSQFKLCENCLLVRSQWVLLHRRDTCRFRCFALQRSLIKANDMNKKKKDESFKSFCLYSRVRCNVMSLNIKSSTFVHTSTELDLTAKESHDIPILNFKI</sequence>
<keyword evidence="2" id="KW-1185">Reference proteome</keyword>
<evidence type="ECO:0000313" key="2">
    <source>
        <dbReference type="Proteomes" id="UP000030689"/>
    </source>
</evidence>
<organism evidence="1 2">
    <name type="scientific">Eutrema salsugineum</name>
    <name type="common">Saltwater cress</name>
    <name type="synonym">Sisymbrium salsugineum</name>
    <dbReference type="NCBI Taxonomy" id="72664"/>
    <lineage>
        <taxon>Eukaryota</taxon>
        <taxon>Viridiplantae</taxon>
        <taxon>Streptophyta</taxon>
        <taxon>Embryophyta</taxon>
        <taxon>Tracheophyta</taxon>
        <taxon>Spermatophyta</taxon>
        <taxon>Magnoliopsida</taxon>
        <taxon>eudicotyledons</taxon>
        <taxon>Gunneridae</taxon>
        <taxon>Pentapetalae</taxon>
        <taxon>rosids</taxon>
        <taxon>malvids</taxon>
        <taxon>Brassicales</taxon>
        <taxon>Brassicaceae</taxon>
        <taxon>Eutremeae</taxon>
        <taxon>Eutrema</taxon>
    </lineage>
</organism>
<name>V4M2R0_EUTSA</name>
<dbReference type="Gramene" id="ESQ46483">
    <property type="protein sequence ID" value="ESQ46483"/>
    <property type="gene ID" value="EUTSA_v10000706mg"/>
</dbReference>
<gene>
    <name evidence="1" type="ORF">EUTSA_v10000706mg</name>
</gene>
<dbReference type="EMBL" id="KI517426">
    <property type="protein sequence ID" value="ESQ46483.1"/>
    <property type="molecule type" value="Genomic_DNA"/>
</dbReference>
<reference evidence="1 2" key="1">
    <citation type="journal article" date="2013" name="Front. Plant Sci.">
        <title>The Reference Genome of the Halophytic Plant Eutrema salsugineum.</title>
        <authorList>
            <person name="Yang R."/>
            <person name="Jarvis D.E."/>
            <person name="Chen H."/>
            <person name="Beilstein M.A."/>
            <person name="Grimwood J."/>
            <person name="Jenkins J."/>
            <person name="Shu S."/>
            <person name="Prochnik S."/>
            <person name="Xin M."/>
            <person name="Ma C."/>
            <person name="Schmutz J."/>
            <person name="Wing R.A."/>
            <person name="Mitchell-Olds T."/>
            <person name="Schumaker K.S."/>
            <person name="Wang X."/>
        </authorList>
    </citation>
    <scope>NUCLEOTIDE SEQUENCE [LARGE SCALE GENOMIC DNA]</scope>
</reference>